<reference evidence="15 16" key="1">
    <citation type="submission" date="2017-06" db="EMBL/GenBank/DDBJ databases">
        <title>Draft genome sequence of a variant of Elsinoe murrayae.</title>
        <authorList>
            <person name="Cheng Q."/>
        </authorList>
    </citation>
    <scope>NUCLEOTIDE SEQUENCE [LARGE SCALE GENOMIC DNA]</scope>
    <source>
        <strain evidence="15 16">CQ-2017a</strain>
    </source>
</reference>
<dbReference type="InterPro" id="IPR017441">
    <property type="entry name" value="Protein_kinase_ATP_BS"/>
</dbReference>
<keyword evidence="5 10" id="KW-0547">Nucleotide-binding</keyword>
<dbReference type="Gene3D" id="1.10.510.10">
    <property type="entry name" value="Transferase(Phosphotransferase) domain 1"/>
    <property type="match status" value="1"/>
</dbReference>
<feature type="region of interest" description="Disordered" evidence="11">
    <location>
        <begin position="130"/>
        <end position="249"/>
    </location>
</feature>
<evidence type="ECO:0000256" key="8">
    <source>
        <dbReference type="ARBA" id="ARBA00047559"/>
    </source>
</evidence>
<sequence length="934" mass="102442">MAMLASRSQYPGPLGNSNGAYRQAALAGAGQGVFASPTESEFSESYDTSDAVSTWDEGKVGDWLKSINCAQYVELFQKHNINGENLVDLDQSTLKELGVNKVGDRVRINAQAKLFRATAARRTSQRTINRQSLAILDSNTHISPSSASPRAMHSARNPATSRADKRLSRHFDPSQLGAGSGSSRPSSPMVEGERSTRGQKYAMASPHESAKREQANSYFVSGTKSKQGSVSSETPQTARFPAHTKGSPSIDNLSASHTVLPFDKPLIRVVFDNGRSSVVNIAGCTSAEQVIHKTLRKGMLDERYVKNYCFYILEGTDPNPAYCRRLGDSELVQICNNRVRSERSRLILRKIHAGEPEGEQLRVAAKLAEQQPPSPPPIEVHQPSKTKSQMKVEQMLGESISSLPSVTYPMSPASEHKTRAYFEGNLKRTESGSTTASARARKLKDFYGQRPPTELITQDLTSYFPDVEKEKMDRTVRMSIRRSQRLSRAASRISTASNLSFASSLKDAPPLPTIADSWLNGNGQKPLRPLSVMRLGRPQSDYRDSVALSVLEPLNEDSAFEPSRKSYVSFGEGSGSDSNGMNSNTATSTDMAGNTIMRSYFDDSGATVQARGDDTASLNSRLSRFIAEDSEEDDEELMEHLEQDSWENLKYMKGAMIGQGSFGTVYLALHAITGELMALKQVEMPSSNNTSLDAKKNNMVEALKREIDLLRELKHPNIVQYLGSNSDDTHLNIFLEYVAGGSVATMLVNYGSLPEPLISNFVRQILHGLAYLHSKDIIHRDIKGANILVDNHGSVKISDFGISKRVESTLRTSSAAAGVKGRAGPRVSLQGSVFWMAPEVVKQTAYTRKADIWSLGCLIVEMMTGSHPHPNCTQLQAIFKIGGSGEARPDIPATATKEVRTFLERTFEIEHEKRPTADELLGFEFVGERGLGKG</sequence>
<dbReference type="PANTHER" id="PTHR11584:SF369">
    <property type="entry name" value="MITOGEN-ACTIVATED PROTEIN KINASE KINASE KINASE 19-RELATED"/>
    <property type="match status" value="1"/>
</dbReference>
<accession>A0A2K1QPL3</accession>
<evidence type="ECO:0000313" key="16">
    <source>
        <dbReference type="Proteomes" id="UP000243797"/>
    </source>
</evidence>
<dbReference type="Pfam" id="PF14847">
    <property type="entry name" value="Ras_bdg_2"/>
    <property type="match status" value="1"/>
</dbReference>
<dbReference type="FunFam" id="3.30.200.20:FF:000387">
    <property type="entry name" value="Serine/threonine-protein kinase STE11"/>
    <property type="match status" value="1"/>
</dbReference>
<dbReference type="FunCoup" id="A0A2K1QPL3">
    <property type="interactions" value="144"/>
</dbReference>
<gene>
    <name evidence="15" type="ORF">CAC42_4979</name>
</gene>
<evidence type="ECO:0000256" key="4">
    <source>
        <dbReference type="ARBA" id="ARBA00022679"/>
    </source>
</evidence>
<dbReference type="PROSITE" id="PS00108">
    <property type="entry name" value="PROTEIN_KINASE_ST"/>
    <property type="match status" value="1"/>
</dbReference>
<feature type="domain" description="Protein kinase" evidence="12">
    <location>
        <begin position="651"/>
        <end position="926"/>
    </location>
</feature>
<dbReference type="SMART" id="SM00454">
    <property type="entry name" value="SAM"/>
    <property type="match status" value="1"/>
</dbReference>
<feature type="compositionally biased region" description="Polar residues" evidence="11">
    <location>
        <begin position="215"/>
        <end position="237"/>
    </location>
</feature>
<dbReference type="Pfam" id="PF07647">
    <property type="entry name" value="SAM_2"/>
    <property type="match status" value="1"/>
</dbReference>
<evidence type="ECO:0000256" key="6">
    <source>
        <dbReference type="ARBA" id="ARBA00022777"/>
    </source>
</evidence>
<dbReference type="SUPFAM" id="SSF56112">
    <property type="entry name" value="Protein kinase-like (PK-like)"/>
    <property type="match status" value="1"/>
</dbReference>
<dbReference type="PROSITE" id="PS00107">
    <property type="entry name" value="PROTEIN_KINASE_ATP"/>
    <property type="match status" value="1"/>
</dbReference>
<feature type="compositionally biased region" description="Polar residues" evidence="11">
    <location>
        <begin position="130"/>
        <end position="148"/>
    </location>
</feature>
<dbReference type="SUPFAM" id="SSF47769">
    <property type="entry name" value="SAM/Pointed domain"/>
    <property type="match status" value="1"/>
</dbReference>
<dbReference type="InterPro" id="IPR011009">
    <property type="entry name" value="Kinase-like_dom_sf"/>
</dbReference>
<dbReference type="InterPro" id="IPR013761">
    <property type="entry name" value="SAM/pointed_sf"/>
</dbReference>
<dbReference type="InParanoid" id="A0A2K1QPL3"/>
<dbReference type="InterPro" id="IPR000719">
    <property type="entry name" value="Prot_kinase_dom"/>
</dbReference>
<protein>
    <recommendedName>
        <fullName evidence="2">mitogen-activated protein kinase kinase kinase</fullName>
        <ecNumber evidence="2">2.7.11.25</ecNumber>
    </recommendedName>
</protein>
<name>A0A2K1QPL3_9PEZI</name>
<evidence type="ECO:0000259" key="12">
    <source>
        <dbReference type="PROSITE" id="PS50011"/>
    </source>
</evidence>
<dbReference type="FunFam" id="1.10.510.10:FF:000334">
    <property type="entry name" value="Serine/threonine-protein kinase STE11"/>
    <property type="match status" value="1"/>
</dbReference>
<dbReference type="Pfam" id="PF00069">
    <property type="entry name" value="Pkinase"/>
    <property type="match status" value="1"/>
</dbReference>
<dbReference type="STRING" id="2082308.A0A2K1QPL3"/>
<dbReference type="PROSITE" id="PS50200">
    <property type="entry name" value="RA"/>
    <property type="match status" value="1"/>
</dbReference>
<dbReference type="PROSITE" id="PS50105">
    <property type="entry name" value="SAM_DOMAIN"/>
    <property type="match status" value="1"/>
</dbReference>
<comment type="catalytic activity">
    <reaction evidence="9">
        <text>L-seryl-[protein] + ATP = O-phospho-L-seryl-[protein] + ADP + H(+)</text>
        <dbReference type="Rhea" id="RHEA:17989"/>
        <dbReference type="Rhea" id="RHEA-COMP:9863"/>
        <dbReference type="Rhea" id="RHEA-COMP:11604"/>
        <dbReference type="ChEBI" id="CHEBI:15378"/>
        <dbReference type="ChEBI" id="CHEBI:29999"/>
        <dbReference type="ChEBI" id="CHEBI:30616"/>
        <dbReference type="ChEBI" id="CHEBI:83421"/>
        <dbReference type="ChEBI" id="CHEBI:456216"/>
        <dbReference type="EC" id="2.7.11.25"/>
    </reaction>
</comment>
<dbReference type="EC" id="2.7.11.25" evidence="2"/>
<dbReference type="CDD" id="cd09534">
    <property type="entry name" value="SAM_Ste11_fungal"/>
    <property type="match status" value="1"/>
</dbReference>
<dbReference type="Gene3D" id="3.10.20.90">
    <property type="entry name" value="Phosphatidylinositol 3-kinase Catalytic Subunit, Chain A, domain 1"/>
    <property type="match status" value="1"/>
</dbReference>
<dbReference type="Gene3D" id="1.10.150.50">
    <property type="entry name" value="Transcription Factor, Ets-1"/>
    <property type="match status" value="1"/>
</dbReference>
<keyword evidence="3" id="KW-0723">Serine/threonine-protein kinase</keyword>
<comment type="caution">
    <text evidence="15">The sequence shown here is derived from an EMBL/GenBank/DDBJ whole genome shotgun (WGS) entry which is preliminary data.</text>
</comment>
<comment type="catalytic activity">
    <reaction evidence="8">
        <text>L-threonyl-[protein] + ATP = O-phospho-L-threonyl-[protein] + ADP + H(+)</text>
        <dbReference type="Rhea" id="RHEA:46608"/>
        <dbReference type="Rhea" id="RHEA-COMP:11060"/>
        <dbReference type="Rhea" id="RHEA-COMP:11605"/>
        <dbReference type="ChEBI" id="CHEBI:15378"/>
        <dbReference type="ChEBI" id="CHEBI:30013"/>
        <dbReference type="ChEBI" id="CHEBI:30616"/>
        <dbReference type="ChEBI" id="CHEBI:61977"/>
        <dbReference type="ChEBI" id="CHEBI:456216"/>
        <dbReference type="EC" id="2.7.11.25"/>
    </reaction>
</comment>
<dbReference type="OrthoDB" id="266718at2759"/>
<dbReference type="GO" id="GO:0004709">
    <property type="term" value="F:MAP kinase kinase kinase activity"/>
    <property type="evidence" value="ECO:0007669"/>
    <property type="project" value="UniProtKB-EC"/>
</dbReference>
<feature type="domain" description="SAM" evidence="13">
    <location>
        <begin position="55"/>
        <end position="118"/>
    </location>
</feature>
<evidence type="ECO:0000256" key="5">
    <source>
        <dbReference type="ARBA" id="ARBA00022741"/>
    </source>
</evidence>
<dbReference type="EMBL" id="NKHZ01000055">
    <property type="protein sequence ID" value="PNS17015.1"/>
    <property type="molecule type" value="Genomic_DNA"/>
</dbReference>
<dbReference type="PROSITE" id="PS50011">
    <property type="entry name" value="PROTEIN_KINASE_DOM"/>
    <property type="match status" value="1"/>
</dbReference>
<feature type="compositionally biased region" description="Basic and acidic residues" evidence="11">
    <location>
        <begin position="162"/>
        <end position="172"/>
    </location>
</feature>
<dbReference type="InterPro" id="IPR008271">
    <property type="entry name" value="Ser/Thr_kinase_AS"/>
</dbReference>
<dbReference type="SMART" id="SM00220">
    <property type="entry name" value="S_TKc"/>
    <property type="match status" value="1"/>
</dbReference>
<feature type="domain" description="Ras-associating" evidence="14">
    <location>
        <begin position="263"/>
        <end position="353"/>
    </location>
</feature>
<evidence type="ECO:0000256" key="3">
    <source>
        <dbReference type="ARBA" id="ARBA00022527"/>
    </source>
</evidence>
<evidence type="ECO:0000259" key="13">
    <source>
        <dbReference type="PROSITE" id="PS50105"/>
    </source>
</evidence>
<feature type="binding site" evidence="10">
    <location>
        <position position="680"/>
    </location>
    <ligand>
        <name>ATP</name>
        <dbReference type="ChEBI" id="CHEBI:30616"/>
    </ligand>
</feature>
<keyword evidence="4" id="KW-0808">Transferase</keyword>
<evidence type="ECO:0000256" key="11">
    <source>
        <dbReference type="SAM" id="MobiDB-lite"/>
    </source>
</evidence>
<dbReference type="GO" id="GO:0005524">
    <property type="term" value="F:ATP binding"/>
    <property type="evidence" value="ECO:0007669"/>
    <property type="project" value="UniProtKB-UniRule"/>
</dbReference>
<comment type="similarity">
    <text evidence="1">Belongs to the protein kinase superfamily. STE Ser/Thr protein kinase family. MAP kinase kinase kinase subfamily.</text>
</comment>
<evidence type="ECO:0000256" key="1">
    <source>
        <dbReference type="ARBA" id="ARBA00006529"/>
    </source>
</evidence>
<keyword evidence="16" id="KW-1185">Reference proteome</keyword>
<dbReference type="AlphaFoldDB" id="A0A2K1QPL3"/>
<dbReference type="Proteomes" id="UP000243797">
    <property type="component" value="Unassembled WGS sequence"/>
</dbReference>
<proteinExistence type="inferred from homology"/>
<keyword evidence="6" id="KW-0418">Kinase</keyword>
<keyword evidence="7 10" id="KW-0067">ATP-binding</keyword>
<evidence type="ECO:0000256" key="10">
    <source>
        <dbReference type="PROSITE-ProRule" id="PRU10141"/>
    </source>
</evidence>
<dbReference type="InterPro" id="IPR000159">
    <property type="entry name" value="RA_dom"/>
</dbReference>
<evidence type="ECO:0000256" key="7">
    <source>
        <dbReference type="ARBA" id="ARBA00022840"/>
    </source>
</evidence>
<evidence type="ECO:0000256" key="2">
    <source>
        <dbReference type="ARBA" id="ARBA00012406"/>
    </source>
</evidence>
<evidence type="ECO:0000259" key="14">
    <source>
        <dbReference type="PROSITE" id="PS50200"/>
    </source>
</evidence>
<evidence type="ECO:0000313" key="15">
    <source>
        <dbReference type="EMBL" id="PNS17015.1"/>
    </source>
</evidence>
<organism evidence="15 16">
    <name type="scientific">Sphaceloma murrayae</name>
    <dbReference type="NCBI Taxonomy" id="2082308"/>
    <lineage>
        <taxon>Eukaryota</taxon>
        <taxon>Fungi</taxon>
        <taxon>Dikarya</taxon>
        <taxon>Ascomycota</taxon>
        <taxon>Pezizomycotina</taxon>
        <taxon>Dothideomycetes</taxon>
        <taxon>Dothideomycetidae</taxon>
        <taxon>Myriangiales</taxon>
        <taxon>Elsinoaceae</taxon>
        <taxon>Sphaceloma</taxon>
    </lineage>
</organism>
<dbReference type="FunFam" id="3.10.20.90:FF:000214">
    <property type="entry name" value="Serine/threonine-protein kinase STE11"/>
    <property type="match status" value="1"/>
</dbReference>
<dbReference type="InterPro" id="IPR029458">
    <property type="entry name" value="Ras-bd_By2"/>
</dbReference>
<evidence type="ECO:0000256" key="9">
    <source>
        <dbReference type="ARBA" id="ARBA00048329"/>
    </source>
</evidence>
<dbReference type="SMART" id="SM01304">
    <property type="entry name" value="Ras_bdg_2"/>
    <property type="match status" value="1"/>
</dbReference>
<dbReference type="InterPro" id="IPR001660">
    <property type="entry name" value="SAM"/>
</dbReference>
<dbReference type="PANTHER" id="PTHR11584">
    <property type="entry name" value="SERINE/THREONINE PROTEIN KINASE"/>
    <property type="match status" value="1"/>
</dbReference>